<dbReference type="PANTHER" id="PTHR43856:SF1">
    <property type="entry name" value="MITOCHONDRIAL CARDIOLIPIN HYDROLASE"/>
    <property type="match status" value="1"/>
</dbReference>
<protein>
    <recommendedName>
        <fullName evidence="3">phospholipase D</fullName>
        <ecNumber evidence="3">3.1.4.4</ecNumber>
    </recommendedName>
</protein>
<reference evidence="9 10" key="1">
    <citation type="submission" date="2011-05" db="EMBL/GenBank/DDBJ databases">
        <title>Whole genome sequence of Microlunatus phosphovorus NM-1.</title>
        <authorList>
            <person name="Hosoyama A."/>
            <person name="Sasaki K."/>
            <person name="Harada T."/>
            <person name="Igarashi R."/>
            <person name="Kawakoshi A."/>
            <person name="Sasagawa M."/>
            <person name="Fukada J."/>
            <person name="Nakamura S."/>
            <person name="Katano Y."/>
            <person name="Hanada S."/>
            <person name="Kamagata Y."/>
            <person name="Nakamura N."/>
            <person name="Yamazaki S."/>
            <person name="Fujita N."/>
        </authorList>
    </citation>
    <scope>NUCLEOTIDE SEQUENCE [LARGE SCALE GENOMIC DNA]</scope>
    <source>
        <strain evidence="10">ATCC 700054 / DSM 10555 / JCM 9379 / NBRC 101784 / NCIMB 13414 / VKM Ac-1990 / NM-1</strain>
    </source>
</reference>
<name>F5XN69_MICPN</name>
<evidence type="ECO:0000313" key="10">
    <source>
        <dbReference type="Proteomes" id="UP000007947"/>
    </source>
</evidence>
<dbReference type="SUPFAM" id="SSF56024">
    <property type="entry name" value="Phospholipase D/nuclease"/>
    <property type="match status" value="2"/>
</dbReference>
<keyword evidence="5" id="KW-0442">Lipid degradation</keyword>
<keyword evidence="10" id="KW-1185">Reference proteome</keyword>
<proteinExistence type="inferred from homology"/>
<dbReference type="GO" id="GO:0016042">
    <property type="term" value="P:lipid catabolic process"/>
    <property type="evidence" value="ECO:0007669"/>
    <property type="project" value="UniProtKB-KW"/>
</dbReference>
<dbReference type="eggNOG" id="COG1502">
    <property type="taxonomic scope" value="Bacteria"/>
</dbReference>
<dbReference type="GO" id="GO:0004630">
    <property type="term" value="F:phospholipase D activity"/>
    <property type="evidence" value="ECO:0007669"/>
    <property type="project" value="UniProtKB-EC"/>
</dbReference>
<keyword evidence="4" id="KW-0378">Hydrolase</keyword>
<dbReference type="GO" id="GO:0016891">
    <property type="term" value="F:RNA endonuclease activity producing 5'-phosphomonoesters, hydrolytic mechanism"/>
    <property type="evidence" value="ECO:0007669"/>
    <property type="project" value="TreeGrafter"/>
</dbReference>
<evidence type="ECO:0000256" key="2">
    <source>
        <dbReference type="ARBA" id="ARBA00008664"/>
    </source>
</evidence>
<feature type="domain" description="Phospholipase D-like" evidence="8">
    <location>
        <begin position="265"/>
        <end position="394"/>
    </location>
</feature>
<dbReference type="Gene3D" id="3.30.870.10">
    <property type="entry name" value="Endonuclease Chain A"/>
    <property type="match status" value="2"/>
</dbReference>
<feature type="region of interest" description="Disordered" evidence="7">
    <location>
        <begin position="406"/>
        <end position="440"/>
    </location>
</feature>
<evidence type="ECO:0000256" key="4">
    <source>
        <dbReference type="ARBA" id="ARBA00022801"/>
    </source>
</evidence>
<dbReference type="AlphaFoldDB" id="F5XN69"/>
<feature type="domain" description="Phospholipase D-like" evidence="8">
    <location>
        <begin position="73"/>
        <end position="204"/>
    </location>
</feature>
<dbReference type="EMBL" id="AP012204">
    <property type="protein sequence ID" value="BAK36519.1"/>
    <property type="molecule type" value="Genomic_DNA"/>
</dbReference>
<comment type="catalytic activity">
    <reaction evidence="1">
        <text>a 1,2-diacyl-sn-glycero-3-phosphocholine + H2O = a 1,2-diacyl-sn-glycero-3-phosphate + choline + H(+)</text>
        <dbReference type="Rhea" id="RHEA:14445"/>
        <dbReference type="ChEBI" id="CHEBI:15354"/>
        <dbReference type="ChEBI" id="CHEBI:15377"/>
        <dbReference type="ChEBI" id="CHEBI:15378"/>
        <dbReference type="ChEBI" id="CHEBI:57643"/>
        <dbReference type="ChEBI" id="CHEBI:58608"/>
        <dbReference type="EC" id="3.1.4.4"/>
    </reaction>
</comment>
<organism evidence="9 10">
    <name type="scientific">Microlunatus phosphovorus (strain ATCC 700054 / DSM 10555 / JCM 9379 / NBRC 101784 / NCIMB 13414 / VKM Ac-1990 / NM-1)</name>
    <dbReference type="NCBI Taxonomy" id="1032480"/>
    <lineage>
        <taxon>Bacteria</taxon>
        <taxon>Bacillati</taxon>
        <taxon>Actinomycetota</taxon>
        <taxon>Actinomycetes</taxon>
        <taxon>Propionibacteriales</taxon>
        <taxon>Propionibacteriaceae</taxon>
        <taxon>Microlunatus</taxon>
    </lineage>
</organism>
<dbReference type="Pfam" id="PF13091">
    <property type="entry name" value="PLDc_2"/>
    <property type="match status" value="2"/>
</dbReference>
<dbReference type="Proteomes" id="UP000007947">
    <property type="component" value="Chromosome"/>
</dbReference>
<dbReference type="InterPro" id="IPR051406">
    <property type="entry name" value="PLD_domain"/>
</dbReference>
<evidence type="ECO:0000256" key="6">
    <source>
        <dbReference type="ARBA" id="ARBA00023098"/>
    </source>
</evidence>
<evidence type="ECO:0000256" key="1">
    <source>
        <dbReference type="ARBA" id="ARBA00000798"/>
    </source>
</evidence>
<dbReference type="KEGG" id="mph:MLP_35050"/>
<comment type="similarity">
    <text evidence="2">Belongs to the phospholipase D family.</text>
</comment>
<evidence type="ECO:0000256" key="5">
    <source>
        <dbReference type="ARBA" id="ARBA00022963"/>
    </source>
</evidence>
<accession>F5XN69</accession>
<dbReference type="EC" id="3.1.4.4" evidence="3"/>
<dbReference type="InterPro" id="IPR025202">
    <property type="entry name" value="PLD-like_dom"/>
</dbReference>
<dbReference type="OrthoDB" id="3740959at2"/>
<dbReference type="HOGENOM" id="CLU_047394_0_0_11"/>
<evidence type="ECO:0000313" key="9">
    <source>
        <dbReference type="EMBL" id="BAK36519.1"/>
    </source>
</evidence>
<evidence type="ECO:0000256" key="3">
    <source>
        <dbReference type="ARBA" id="ARBA00012027"/>
    </source>
</evidence>
<sequence length="440" mass="49310">MRGNAVKRLWMALVTAICGIGLLSVYLVPTAEAVPFTPKTGVTFNNAAGNKTAERRIQTRLDKTIVATPKGATITMGMYLFSEKSTADRLIAAHKRGVNVRFLIDNGAWDTSQIKRLRKAFGTSTSGRSFVVKCNRGACMSDYPYGTIHVKYYLFSQSGTAKNVSIISSANPHRVNIYNSFNNSHIIANNQVIYDRLMTYFSDMIKNKQDHKYGNGKNTTSGPYTLYFYPQRTASGGEVIQYLDVLKTVRCKTAKNMGSKGRTVVRMSMWGFTNPRMDVAKQLWSLHNKGCKVDVTLNRGRASRTIMRQLLKKSKSHGQMVVEDAWKDKNRNDYAEQYTHHKAMIVNGYVEGTNQRVVWTGSQNLTSNGSLYNDDMVLRVLGSTNYFAYSKNFSYIQKKSKRLRSTPPPIILKSKRSDDGISLNSGGDYASQRAEMEDGG</sequence>
<gene>
    <name evidence="9" type="ordered locus">MLP_35050</name>
</gene>
<evidence type="ECO:0000259" key="8">
    <source>
        <dbReference type="Pfam" id="PF13091"/>
    </source>
</evidence>
<keyword evidence="6" id="KW-0443">Lipid metabolism</keyword>
<dbReference type="STRING" id="1032480.MLP_35050"/>
<evidence type="ECO:0000256" key="7">
    <source>
        <dbReference type="SAM" id="MobiDB-lite"/>
    </source>
</evidence>
<dbReference type="PANTHER" id="PTHR43856">
    <property type="entry name" value="CARDIOLIPIN HYDROLASE"/>
    <property type="match status" value="1"/>
</dbReference>